<comment type="caution">
    <text evidence="8">The sequence shown here is derived from an EMBL/GenBank/DDBJ whole genome shotgun (WGS) entry which is preliminary data.</text>
</comment>
<evidence type="ECO:0000256" key="5">
    <source>
        <dbReference type="ARBA" id="ARBA00023136"/>
    </source>
</evidence>
<comment type="subcellular location">
    <subcellularLocation>
        <location evidence="1">Membrane</location>
        <topology evidence="1">Multi-pass membrane protein</topology>
    </subcellularLocation>
</comment>
<feature type="transmembrane region" description="Helical" evidence="6">
    <location>
        <begin position="147"/>
        <end position="168"/>
    </location>
</feature>
<feature type="transmembrane region" description="Helical" evidence="6">
    <location>
        <begin position="270"/>
        <end position="289"/>
    </location>
</feature>
<comment type="similarity">
    <text evidence="2">Belongs to the EamA transporter family.</text>
</comment>
<accession>A0ABR8MF61</accession>
<keyword evidence="9" id="KW-1185">Reference proteome</keyword>
<dbReference type="RefSeq" id="WP_191198520.1">
    <property type="nucleotide sequence ID" value="NZ_BAAAPA010000003.1"/>
</dbReference>
<dbReference type="InterPro" id="IPR050638">
    <property type="entry name" value="AA-Vitamin_Transporters"/>
</dbReference>
<feature type="transmembrane region" description="Helical" evidence="6">
    <location>
        <begin position="65"/>
        <end position="82"/>
    </location>
</feature>
<feature type="transmembrane region" description="Helical" evidence="6">
    <location>
        <begin position="243"/>
        <end position="264"/>
    </location>
</feature>
<keyword evidence="4 6" id="KW-1133">Transmembrane helix</keyword>
<evidence type="ECO:0000256" key="2">
    <source>
        <dbReference type="ARBA" id="ARBA00007362"/>
    </source>
</evidence>
<evidence type="ECO:0000313" key="9">
    <source>
        <dbReference type="Proteomes" id="UP000649289"/>
    </source>
</evidence>
<keyword evidence="3 6" id="KW-0812">Transmembrane</keyword>
<evidence type="ECO:0000256" key="4">
    <source>
        <dbReference type="ARBA" id="ARBA00022989"/>
    </source>
</evidence>
<dbReference type="PANTHER" id="PTHR32322">
    <property type="entry name" value="INNER MEMBRANE TRANSPORTER"/>
    <property type="match status" value="1"/>
</dbReference>
<dbReference type="InterPro" id="IPR037185">
    <property type="entry name" value="EmrE-like"/>
</dbReference>
<gene>
    <name evidence="8" type="ORF">IEZ25_06200</name>
</gene>
<dbReference type="SUPFAM" id="SSF103481">
    <property type="entry name" value="Multidrug resistance efflux transporter EmrE"/>
    <property type="match status" value="2"/>
</dbReference>
<dbReference type="Pfam" id="PF00892">
    <property type="entry name" value="EamA"/>
    <property type="match status" value="2"/>
</dbReference>
<protein>
    <submittedName>
        <fullName evidence="8">DMT family transporter</fullName>
    </submittedName>
</protein>
<dbReference type="PANTHER" id="PTHR32322:SF2">
    <property type="entry name" value="EAMA DOMAIN-CONTAINING PROTEIN"/>
    <property type="match status" value="1"/>
</dbReference>
<evidence type="ECO:0000256" key="3">
    <source>
        <dbReference type="ARBA" id="ARBA00022692"/>
    </source>
</evidence>
<feature type="domain" description="EamA" evidence="7">
    <location>
        <begin position="7"/>
        <end position="138"/>
    </location>
</feature>
<evidence type="ECO:0000259" key="7">
    <source>
        <dbReference type="Pfam" id="PF00892"/>
    </source>
</evidence>
<feature type="transmembrane region" description="Helical" evidence="6">
    <location>
        <begin position="180"/>
        <end position="199"/>
    </location>
</feature>
<proteinExistence type="inferred from homology"/>
<sequence>MSRAASVAFVVVGLIWGTNFITMKWALESISAGQVTLLRVLFGFVPVLAYGLFRRAFARSHVRHLHHFAVMSVLATSLYYFLYAAGTQLLPTGIAGALSASIPLFSFLGAAVLLRSERITALRLAGVLTGLAGVVLVARPWATTGEVAVTGVVYMLLGSASVGLSFVYARRFLSPLEIPAAALTTYQIGIALLSLLVVTDLDGITAISHDVRATVGVVVGLGLLGTGVAFVLYYFIVEQLGAVTAASATYIPPVVAVLIGWLLVGEELHPLDGVAMALILAGVLILRLGSPRRPRPAV</sequence>
<feature type="transmembrane region" description="Helical" evidence="6">
    <location>
        <begin position="211"/>
        <end position="236"/>
    </location>
</feature>
<dbReference type="EMBL" id="JACXYY010000002">
    <property type="protein sequence ID" value="MBD3914200.1"/>
    <property type="molecule type" value="Genomic_DNA"/>
</dbReference>
<dbReference type="Gene3D" id="1.10.3730.20">
    <property type="match status" value="1"/>
</dbReference>
<evidence type="ECO:0000256" key="6">
    <source>
        <dbReference type="SAM" id="Phobius"/>
    </source>
</evidence>
<dbReference type="Proteomes" id="UP000649289">
    <property type="component" value="Unassembled WGS sequence"/>
</dbReference>
<keyword evidence="5 6" id="KW-0472">Membrane</keyword>
<feature type="transmembrane region" description="Helical" evidence="6">
    <location>
        <begin position="94"/>
        <end position="114"/>
    </location>
</feature>
<dbReference type="InterPro" id="IPR000620">
    <property type="entry name" value="EamA_dom"/>
</dbReference>
<feature type="domain" description="EamA" evidence="7">
    <location>
        <begin position="150"/>
        <end position="286"/>
    </location>
</feature>
<organism evidence="8 9">
    <name type="scientific">Nocardioides hwasunensis</name>
    <dbReference type="NCBI Taxonomy" id="397258"/>
    <lineage>
        <taxon>Bacteria</taxon>
        <taxon>Bacillati</taxon>
        <taxon>Actinomycetota</taxon>
        <taxon>Actinomycetes</taxon>
        <taxon>Propionibacteriales</taxon>
        <taxon>Nocardioidaceae</taxon>
        <taxon>Nocardioides</taxon>
    </lineage>
</organism>
<feature type="transmembrane region" description="Helical" evidence="6">
    <location>
        <begin position="36"/>
        <end position="53"/>
    </location>
</feature>
<evidence type="ECO:0000256" key="1">
    <source>
        <dbReference type="ARBA" id="ARBA00004141"/>
    </source>
</evidence>
<reference evidence="8 9" key="1">
    <citation type="submission" date="2020-09" db="EMBL/GenBank/DDBJ databases">
        <title>novel species in genus Nocardioides.</title>
        <authorList>
            <person name="Zhang G."/>
        </authorList>
    </citation>
    <scope>NUCLEOTIDE SEQUENCE [LARGE SCALE GENOMIC DNA]</scope>
    <source>
        <strain evidence="8 9">19197</strain>
    </source>
</reference>
<evidence type="ECO:0000313" key="8">
    <source>
        <dbReference type="EMBL" id="MBD3914200.1"/>
    </source>
</evidence>
<name>A0ABR8MF61_9ACTN</name>
<feature type="transmembrane region" description="Helical" evidence="6">
    <location>
        <begin position="121"/>
        <end position="141"/>
    </location>
</feature>